<dbReference type="EMBL" id="PYVU01000050">
    <property type="protein sequence ID" value="PTB96466.1"/>
    <property type="molecule type" value="Genomic_DNA"/>
</dbReference>
<evidence type="ECO:0000313" key="1">
    <source>
        <dbReference type="EMBL" id="PTB96466.1"/>
    </source>
</evidence>
<gene>
    <name evidence="1" type="ORF">C9994_07280</name>
</gene>
<protein>
    <submittedName>
        <fullName evidence="1">Uncharacterized protein</fullName>
    </submittedName>
</protein>
<dbReference type="Proteomes" id="UP000240608">
    <property type="component" value="Unassembled WGS sequence"/>
</dbReference>
<accession>A0A2T4DRS7</accession>
<organism evidence="1 2">
    <name type="scientific">Marivirga lumbricoides</name>
    <dbReference type="NCBI Taxonomy" id="1046115"/>
    <lineage>
        <taxon>Bacteria</taxon>
        <taxon>Pseudomonadati</taxon>
        <taxon>Bacteroidota</taxon>
        <taxon>Cytophagia</taxon>
        <taxon>Cytophagales</taxon>
        <taxon>Marivirgaceae</taxon>
        <taxon>Marivirga</taxon>
    </lineage>
</organism>
<name>A0A2T4DRS7_9BACT</name>
<comment type="caution">
    <text evidence="1">The sequence shown here is derived from an EMBL/GenBank/DDBJ whole genome shotgun (WGS) entry which is preliminary data.</text>
</comment>
<sequence length="211" mass="23755">MKKLNLFILVIALISYSCNTEEELVLENELNQLPFKISEIKDQDIKADFKMLYEKELIHSRTNLSFNTNDLYLVVDENGNEIILANEVGFDETDEDNYGLAAVYSDDGDLEANLIIKTIRLSEKVYQIDYLTTSLTLLYSVKIDNENEVLSTLYKLETKNSRIACGQDTMDCINDAYTNHGWISVGLWVQSLFLPVTGAAIAGACAGRNCL</sequence>
<proteinExistence type="predicted"/>
<dbReference type="PROSITE" id="PS51257">
    <property type="entry name" value="PROKAR_LIPOPROTEIN"/>
    <property type="match status" value="1"/>
</dbReference>
<dbReference type="AlphaFoldDB" id="A0A2T4DRS7"/>
<reference evidence="1 2" key="1">
    <citation type="submission" date="2018-03" db="EMBL/GenBank/DDBJ databases">
        <title>Cross-interface Injection: A General Nanoliter Liquid Handling Method Applied to Single Cells Genome Amplification Automated Nanoliter Liquid Handling Applied to Single Cell Multiple Displacement Amplification.</title>
        <authorList>
            <person name="Yun J."/>
            <person name="Xu P."/>
            <person name="Xu J."/>
            <person name="Dai X."/>
            <person name="Wang Y."/>
            <person name="Zheng X."/>
            <person name="Cao C."/>
            <person name="Yi Q."/>
            <person name="Zhu Y."/>
            <person name="Wang L."/>
            <person name="Dong Z."/>
            <person name="Huang Y."/>
            <person name="Huang L."/>
            <person name="Du W."/>
        </authorList>
    </citation>
    <scope>NUCLEOTIDE SEQUENCE [LARGE SCALE GENOMIC DNA]</scope>
    <source>
        <strain evidence="1 2">Z-D1-2</strain>
    </source>
</reference>
<evidence type="ECO:0000313" key="2">
    <source>
        <dbReference type="Proteomes" id="UP000240608"/>
    </source>
</evidence>